<dbReference type="EMBL" id="JAPFFF010000011">
    <property type="protein sequence ID" value="KAK8878143.1"/>
    <property type="molecule type" value="Genomic_DNA"/>
</dbReference>
<dbReference type="SUPFAM" id="SSF48371">
    <property type="entry name" value="ARM repeat"/>
    <property type="match status" value="1"/>
</dbReference>
<accession>A0ABR2JJU7</accession>
<name>A0ABR2JJU7_9EUKA</name>
<evidence type="ECO:0000313" key="2">
    <source>
        <dbReference type="Proteomes" id="UP001470230"/>
    </source>
</evidence>
<dbReference type="InterPro" id="IPR016024">
    <property type="entry name" value="ARM-type_fold"/>
</dbReference>
<keyword evidence="2" id="KW-1185">Reference proteome</keyword>
<reference evidence="1 2" key="1">
    <citation type="submission" date="2024-04" db="EMBL/GenBank/DDBJ databases">
        <title>Tritrichomonas musculus Genome.</title>
        <authorList>
            <person name="Alves-Ferreira E."/>
            <person name="Grigg M."/>
            <person name="Lorenzi H."/>
            <person name="Galac M."/>
        </authorList>
    </citation>
    <scope>NUCLEOTIDE SEQUENCE [LARGE SCALE GENOMIC DNA]</scope>
    <source>
        <strain evidence="1 2">EAF2021</strain>
    </source>
</reference>
<proteinExistence type="predicted"/>
<evidence type="ECO:0000313" key="1">
    <source>
        <dbReference type="EMBL" id="KAK8878143.1"/>
    </source>
</evidence>
<organism evidence="1 2">
    <name type="scientific">Tritrichomonas musculus</name>
    <dbReference type="NCBI Taxonomy" id="1915356"/>
    <lineage>
        <taxon>Eukaryota</taxon>
        <taxon>Metamonada</taxon>
        <taxon>Parabasalia</taxon>
        <taxon>Tritrichomonadida</taxon>
        <taxon>Tritrichomonadidae</taxon>
        <taxon>Tritrichomonas</taxon>
    </lineage>
</organism>
<sequence length="459" mass="54286">MNEVEQVLNTQILTNIDVQSQNQKNKYSFVTAVEAFKDRNMKKTLLYLHKFLHISLNDCHQYSLEFDKSGFSGYLINFIDFSTNLEILYIVLDILINITHYKIERRFIFSLTQRNLYEKLNNLLQNPVNLVLSRKALILLRNIALTAQESRDELLSKINFSFLLNSNFYPFYSPKDIFTFFSKLLLFPLTNEAITFILNLVFPKNYNRCKENGFAYFKCFVSFLFCKKYIFNNVLFKEYLQNNEVFEDLINYLSHFPKIKPKTKKKILSIFSDFMDFNPHLFKSLTPQILDFIKSSISDKNMLESVLIQGYSILLNQLFVNYVSIYSIEELQEIVVFLLKYERQSPYVLKRRMAIATTKAIPLLPITFAHSHLETIYKACNNWIISECGDVLINTLFLVFWIQNKEESIGNSCHFLDDFVEENIDVIYQILENYAYDKNIFSIAKKIIYIFDERNKPDD</sequence>
<gene>
    <name evidence="1" type="ORF">M9Y10_004907</name>
</gene>
<dbReference type="Proteomes" id="UP001470230">
    <property type="component" value="Unassembled WGS sequence"/>
</dbReference>
<comment type="caution">
    <text evidence="1">The sequence shown here is derived from an EMBL/GenBank/DDBJ whole genome shotgun (WGS) entry which is preliminary data.</text>
</comment>
<protein>
    <recommendedName>
        <fullName evidence="3">FPL domain-containing protein</fullName>
    </recommendedName>
</protein>
<evidence type="ECO:0008006" key="3">
    <source>
        <dbReference type="Google" id="ProtNLM"/>
    </source>
</evidence>